<dbReference type="UniPathway" id="UPA00077">
    <property type="reaction ID" value="UER00154"/>
</dbReference>
<evidence type="ECO:0000256" key="2">
    <source>
        <dbReference type="ARBA" id="ARBA00005013"/>
    </source>
</evidence>
<accession>A0A7G1GBE6</accession>
<dbReference type="FunCoup" id="A0A7G1GBE6">
    <property type="interactions" value="158"/>
</dbReference>
<evidence type="ECO:0000256" key="1">
    <source>
        <dbReference type="ARBA" id="ARBA00001353"/>
    </source>
</evidence>
<dbReference type="InterPro" id="IPR006157">
    <property type="entry name" value="FolB_dom"/>
</dbReference>
<dbReference type="EMBL" id="AP018712">
    <property type="protein sequence ID" value="BBE31722.1"/>
    <property type="molecule type" value="Genomic_DNA"/>
</dbReference>
<evidence type="ECO:0000259" key="7">
    <source>
        <dbReference type="SMART" id="SM00905"/>
    </source>
</evidence>
<keyword evidence="5 6" id="KW-0456">Lyase</keyword>
<name>A0A7G1GBE6_9BACT</name>
<dbReference type="Gene3D" id="3.30.1130.10">
    <property type="match status" value="1"/>
</dbReference>
<evidence type="ECO:0000256" key="5">
    <source>
        <dbReference type="ARBA" id="ARBA00023239"/>
    </source>
</evidence>
<evidence type="ECO:0000313" key="9">
    <source>
        <dbReference type="Proteomes" id="UP000516361"/>
    </source>
</evidence>
<dbReference type="SUPFAM" id="SSF55620">
    <property type="entry name" value="Tetrahydrobiopterin biosynthesis enzymes-like"/>
    <property type="match status" value="1"/>
</dbReference>
<dbReference type="RefSeq" id="WP_190614455.1">
    <property type="nucleotide sequence ID" value="NZ_AP018712.1"/>
</dbReference>
<evidence type="ECO:0000256" key="6">
    <source>
        <dbReference type="RuleBase" id="RU362079"/>
    </source>
</evidence>
<keyword evidence="4 6" id="KW-0289">Folate biosynthesis</keyword>
<dbReference type="AlphaFoldDB" id="A0A7G1GBE6"/>
<dbReference type="GO" id="GO:0046654">
    <property type="term" value="P:tetrahydrofolate biosynthetic process"/>
    <property type="evidence" value="ECO:0007669"/>
    <property type="project" value="UniProtKB-UniRule"/>
</dbReference>
<comment type="catalytic activity">
    <reaction evidence="1 6">
        <text>7,8-dihydroneopterin = 6-hydroxymethyl-7,8-dihydropterin + glycolaldehyde</text>
        <dbReference type="Rhea" id="RHEA:10540"/>
        <dbReference type="ChEBI" id="CHEBI:17001"/>
        <dbReference type="ChEBI" id="CHEBI:17071"/>
        <dbReference type="ChEBI" id="CHEBI:44841"/>
        <dbReference type="EC" id="4.1.2.25"/>
    </reaction>
</comment>
<dbReference type="InterPro" id="IPR043133">
    <property type="entry name" value="GTP-CH-I_C/QueF"/>
</dbReference>
<dbReference type="InParanoid" id="A0A7G1GBE6"/>
<proteinExistence type="inferred from homology"/>
<dbReference type="PANTHER" id="PTHR42844:SF1">
    <property type="entry name" value="DIHYDRONEOPTERIN ALDOLASE 1-RELATED"/>
    <property type="match status" value="1"/>
</dbReference>
<dbReference type="GO" id="GO:0005737">
    <property type="term" value="C:cytoplasm"/>
    <property type="evidence" value="ECO:0007669"/>
    <property type="project" value="TreeGrafter"/>
</dbReference>
<gene>
    <name evidence="8" type="primary">folB</name>
    <name evidence="8" type="ORF">OSSY52_18630</name>
</gene>
<dbReference type="KEGG" id="ocy:OSSY52_18630"/>
<dbReference type="EC" id="4.1.2.25" evidence="6"/>
<dbReference type="GO" id="GO:0046656">
    <property type="term" value="P:folic acid biosynthetic process"/>
    <property type="evidence" value="ECO:0007669"/>
    <property type="project" value="UniProtKB-UniRule"/>
</dbReference>
<reference evidence="8 9" key="1">
    <citation type="submission" date="2018-06" db="EMBL/GenBank/DDBJ databases">
        <title>Genome sequencing of Oceanotoga sp. sy52.</title>
        <authorList>
            <person name="Mori K."/>
        </authorList>
    </citation>
    <scope>NUCLEOTIDE SEQUENCE [LARGE SCALE GENOMIC DNA]</scope>
    <source>
        <strain evidence="9">sy52</strain>
    </source>
</reference>
<feature type="domain" description="Dihydroneopterin aldolase/epimerase" evidence="7">
    <location>
        <begin position="4"/>
        <end position="117"/>
    </location>
</feature>
<comment type="function">
    <text evidence="6">Catalyzes the conversion of 7,8-dihydroneopterin to 6-hydroxymethyl-7,8-dihydropterin.</text>
</comment>
<dbReference type="SMART" id="SM00905">
    <property type="entry name" value="FolB"/>
    <property type="match status" value="1"/>
</dbReference>
<evidence type="ECO:0000256" key="3">
    <source>
        <dbReference type="ARBA" id="ARBA00005708"/>
    </source>
</evidence>
<dbReference type="FunFam" id="3.30.1130.10:FF:000003">
    <property type="entry name" value="7,8-dihydroneopterin aldolase"/>
    <property type="match status" value="1"/>
</dbReference>
<dbReference type="CDD" id="cd00534">
    <property type="entry name" value="DHNA_DHNTPE"/>
    <property type="match status" value="1"/>
</dbReference>
<dbReference type="NCBIfam" id="TIGR00526">
    <property type="entry name" value="folB_dom"/>
    <property type="match status" value="1"/>
</dbReference>
<comment type="similarity">
    <text evidence="3 6">Belongs to the DHNA family.</text>
</comment>
<dbReference type="Proteomes" id="UP000516361">
    <property type="component" value="Chromosome"/>
</dbReference>
<comment type="pathway">
    <text evidence="2 6">Cofactor biosynthesis; tetrahydrofolate biosynthesis; 2-amino-4-hydroxy-6-hydroxymethyl-7,8-dihydropteridine diphosphate from 7,8-dihydroneopterin triphosphate: step 3/4.</text>
</comment>
<evidence type="ECO:0000256" key="4">
    <source>
        <dbReference type="ARBA" id="ARBA00022909"/>
    </source>
</evidence>
<dbReference type="InterPro" id="IPR006156">
    <property type="entry name" value="Dihydroneopterin_aldolase"/>
</dbReference>
<dbReference type="NCBIfam" id="TIGR00525">
    <property type="entry name" value="folB"/>
    <property type="match status" value="1"/>
</dbReference>
<dbReference type="GO" id="GO:0004150">
    <property type="term" value="F:dihydroneopterin aldolase activity"/>
    <property type="evidence" value="ECO:0007669"/>
    <property type="project" value="UniProtKB-UniRule"/>
</dbReference>
<evidence type="ECO:0000313" key="8">
    <source>
        <dbReference type="EMBL" id="BBE31722.1"/>
    </source>
</evidence>
<dbReference type="Pfam" id="PF02152">
    <property type="entry name" value="FolB"/>
    <property type="match status" value="1"/>
</dbReference>
<protein>
    <recommendedName>
        <fullName evidence="6">7,8-dihydroneopterin aldolase</fullName>
        <ecNumber evidence="6">4.1.2.25</ecNumber>
    </recommendedName>
</protein>
<dbReference type="PANTHER" id="PTHR42844">
    <property type="entry name" value="DIHYDRONEOPTERIN ALDOLASE 1-RELATED"/>
    <property type="match status" value="1"/>
</dbReference>
<sequence length="124" mass="14674">MDKIIMKNLGFYGYHGVLKEENKLGQKFFIDVEMYLNLEKAGKTDDVNDTISYAETYKVVKKIVENENHNLLEKIAQRICNELFKDFEKIDEIKVKIRKPEAPVHGIYDYFGIEIRRKRNEIIS</sequence>
<organism evidence="8 9">
    <name type="scientific">Tepiditoga spiralis</name>
    <dbReference type="NCBI Taxonomy" id="2108365"/>
    <lineage>
        <taxon>Bacteria</taxon>
        <taxon>Thermotogati</taxon>
        <taxon>Thermotogota</taxon>
        <taxon>Thermotogae</taxon>
        <taxon>Petrotogales</taxon>
        <taxon>Petrotogaceae</taxon>
        <taxon>Tepiditoga</taxon>
    </lineage>
</organism>
<keyword evidence="9" id="KW-1185">Reference proteome</keyword>